<proteinExistence type="predicted"/>
<name>A0A9Q1L3U5_9SOLA</name>
<evidence type="ECO:0000313" key="1">
    <source>
        <dbReference type="EMBL" id="KAJ8528878.1"/>
    </source>
</evidence>
<keyword evidence="2" id="KW-1185">Reference proteome</keyword>
<accession>A0A9Q1L3U5</accession>
<sequence length="164" mass="18079">MLGVELEEVLLNAATSTKRITGNLNSLHNNISATYTGKGTDLVARVTNFESDQILARSDKEFVELSTRHIDQKPPSIEYEGENSGLPQYLLLKKYQYRQLTGRDLKLWKFIVPKTTSTGYGQSKLVSNQLSTIEAAGNISTQLLNAATSSQQLITENVNSVADT</sequence>
<protein>
    <submittedName>
        <fullName evidence="1">Uncharacterized protein</fullName>
    </submittedName>
</protein>
<dbReference type="Proteomes" id="UP001152561">
    <property type="component" value="Unassembled WGS sequence"/>
</dbReference>
<organism evidence="1 2">
    <name type="scientific">Anisodus acutangulus</name>
    <dbReference type="NCBI Taxonomy" id="402998"/>
    <lineage>
        <taxon>Eukaryota</taxon>
        <taxon>Viridiplantae</taxon>
        <taxon>Streptophyta</taxon>
        <taxon>Embryophyta</taxon>
        <taxon>Tracheophyta</taxon>
        <taxon>Spermatophyta</taxon>
        <taxon>Magnoliopsida</taxon>
        <taxon>eudicotyledons</taxon>
        <taxon>Gunneridae</taxon>
        <taxon>Pentapetalae</taxon>
        <taxon>asterids</taxon>
        <taxon>lamiids</taxon>
        <taxon>Solanales</taxon>
        <taxon>Solanaceae</taxon>
        <taxon>Solanoideae</taxon>
        <taxon>Hyoscyameae</taxon>
        <taxon>Anisodus</taxon>
    </lineage>
</organism>
<dbReference type="AlphaFoldDB" id="A0A9Q1L3U5"/>
<gene>
    <name evidence="1" type="ORF">K7X08_030618</name>
</gene>
<reference evidence="2" key="1">
    <citation type="journal article" date="2023" name="Proc. Natl. Acad. Sci. U.S.A.">
        <title>Genomic and structural basis for evolution of tropane alkaloid biosynthesis.</title>
        <authorList>
            <person name="Wanga Y.-J."/>
            <person name="Taina T."/>
            <person name="Yua J.-Y."/>
            <person name="Lia J."/>
            <person name="Xua B."/>
            <person name="Chenc J."/>
            <person name="D'Auriad J.C."/>
            <person name="Huanga J.-P."/>
            <person name="Huanga S.-X."/>
        </authorList>
    </citation>
    <scope>NUCLEOTIDE SEQUENCE [LARGE SCALE GENOMIC DNA]</scope>
    <source>
        <strain evidence="2">cv. KIB-2019</strain>
    </source>
</reference>
<dbReference type="EMBL" id="JAJAGQ010000022">
    <property type="protein sequence ID" value="KAJ8528878.1"/>
    <property type="molecule type" value="Genomic_DNA"/>
</dbReference>
<evidence type="ECO:0000313" key="2">
    <source>
        <dbReference type="Proteomes" id="UP001152561"/>
    </source>
</evidence>
<comment type="caution">
    <text evidence="1">The sequence shown here is derived from an EMBL/GenBank/DDBJ whole genome shotgun (WGS) entry which is preliminary data.</text>
</comment>